<dbReference type="EMBL" id="HBIM01010115">
    <property type="protein sequence ID" value="CAE0411084.1"/>
    <property type="molecule type" value="Transcribed_RNA"/>
</dbReference>
<dbReference type="PANTHER" id="PTHR11177:SF317">
    <property type="entry name" value="CHITINASE 12-RELATED"/>
    <property type="match status" value="1"/>
</dbReference>
<evidence type="ECO:0000259" key="2">
    <source>
        <dbReference type="PROSITE" id="PS51910"/>
    </source>
</evidence>
<dbReference type="GO" id="GO:0005576">
    <property type="term" value="C:extracellular region"/>
    <property type="evidence" value="ECO:0007669"/>
    <property type="project" value="TreeGrafter"/>
</dbReference>
<dbReference type="InterPro" id="IPR017853">
    <property type="entry name" value="GH"/>
</dbReference>
<dbReference type="PANTHER" id="PTHR11177">
    <property type="entry name" value="CHITINASE"/>
    <property type="match status" value="1"/>
</dbReference>
<reference evidence="3" key="1">
    <citation type="submission" date="2021-01" db="EMBL/GenBank/DDBJ databases">
        <authorList>
            <person name="Corre E."/>
            <person name="Pelletier E."/>
            <person name="Niang G."/>
            <person name="Scheremetjew M."/>
            <person name="Finn R."/>
            <person name="Kale V."/>
            <person name="Holt S."/>
            <person name="Cochrane G."/>
            <person name="Meng A."/>
            <person name="Brown T."/>
            <person name="Cohen L."/>
        </authorList>
    </citation>
    <scope>NUCLEOTIDE SEQUENCE</scope>
    <source>
        <strain evidence="3">CCMP127</strain>
    </source>
</reference>
<evidence type="ECO:0000313" key="3">
    <source>
        <dbReference type="EMBL" id="CAE0411084.1"/>
    </source>
</evidence>
<dbReference type="Gene3D" id="3.20.20.80">
    <property type="entry name" value="Glycosidases"/>
    <property type="match status" value="1"/>
</dbReference>
<organism evidence="3">
    <name type="scientific">Amphora coffeiformis</name>
    <dbReference type="NCBI Taxonomy" id="265554"/>
    <lineage>
        <taxon>Eukaryota</taxon>
        <taxon>Sar</taxon>
        <taxon>Stramenopiles</taxon>
        <taxon>Ochrophyta</taxon>
        <taxon>Bacillariophyta</taxon>
        <taxon>Bacillariophyceae</taxon>
        <taxon>Bacillariophycidae</taxon>
        <taxon>Thalassiophysales</taxon>
        <taxon>Catenulaceae</taxon>
        <taxon>Amphora</taxon>
    </lineage>
</organism>
<evidence type="ECO:0000256" key="1">
    <source>
        <dbReference type="SAM" id="SignalP"/>
    </source>
</evidence>
<dbReference type="AlphaFoldDB" id="A0A7S3L410"/>
<dbReference type="SUPFAM" id="SSF51445">
    <property type="entry name" value="(Trans)glycosidases"/>
    <property type="match status" value="1"/>
</dbReference>
<dbReference type="InterPro" id="IPR001223">
    <property type="entry name" value="Glyco_hydro18_cat"/>
</dbReference>
<dbReference type="PROSITE" id="PS51910">
    <property type="entry name" value="GH18_2"/>
    <property type="match status" value="1"/>
</dbReference>
<accession>A0A7S3L410</accession>
<dbReference type="Gene3D" id="3.40.5.30">
    <property type="entry name" value="(Trans)glycosidases - domain 2"/>
    <property type="match status" value="1"/>
</dbReference>
<dbReference type="GO" id="GO:0005975">
    <property type="term" value="P:carbohydrate metabolic process"/>
    <property type="evidence" value="ECO:0007669"/>
    <property type="project" value="InterPro"/>
</dbReference>
<feature type="signal peptide" evidence="1">
    <location>
        <begin position="1"/>
        <end position="16"/>
    </location>
</feature>
<name>A0A7S3L410_9STRA</name>
<dbReference type="GO" id="GO:0006032">
    <property type="term" value="P:chitin catabolic process"/>
    <property type="evidence" value="ECO:0007669"/>
    <property type="project" value="TreeGrafter"/>
</dbReference>
<protein>
    <recommendedName>
        <fullName evidence="2">GH18 domain-containing protein</fullName>
    </recommendedName>
</protein>
<feature type="chain" id="PRO_5030968050" description="GH18 domain-containing protein" evidence="1">
    <location>
        <begin position="17"/>
        <end position="324"/>
    </location>
</feature>
<dbReference type="GO" id="GO:0008061">
    <property type="term" value="F:chitin binding"/>
    <property type="evidence" value="ECO:0007669"/>
    <property type="project" value="InterPro"/>
</dbReference>
<dbReference type="SMART" id="SM00636">
    <property type="entry name" value="Glyco_18"/>
    <property type="match status" value="1"/>
</dbReference>
<proteinExistence type="predicted"/>
<sequence>MKRAFCLFLCWAVCLARRFAGELAVAGYLPDYRFYIDLNQTALYLTDLYLFSVQMNPTLGEMMLTGCCLGQDHLVKAKQAVAYKKEVSGRQLTLWLTIGGGGRSEGFQTLNGKEKYRQFVKAVELISKEYGIGGIDFDHEALRNHQDVVGFFRFIVAVAPALRKLGLSVSIAIHVGFSIPAQVYEAIDRINVMTYDYPFARLEEVTSSINTLIDSGIPSEKVFLGIPAYGRHQQHVGRVMTFAEIVDAAGTHVVERVQGPWNEFKFDPPSVVRQKVRLAKEKRLGGVFMWELGQDKQLNIFPGGILLEAMQSEAEKHTLLSDEL</sequence>
<dbReference type="GO" id="GO:0004568">
    <property type="term" value="F:chitinase activity"/>
    <property type="evidence" value="ECO:0007669"/>
    <property type="project" value="TreeGrafter"/>
</dbReference>
<feature type="domain" description="GH18" evidence="2">
    <location>
        <begin position="23"/>
        <end position="324"/>
    </location>
</feature>
<dbReference type="InterPro" id="IPR050314">
    <property type="entry name" value="Glycosyl_Hydrlase_18"/>
</dbReference>
<gene>
    <name evidence="3" type="ORF">ACOF00016_LOCUS8479</name>
</gene>
<dbReference type="InterPro" id="IPR011583">
    <property type="entry name" value="Chitinase_II/V-like_cat"/>
</dbReference>
<dbReference type="Pfam" id="PF00704">
    <property type="entry name" value="Glyco_hydro_18"/>
    <property type="match status" value="1"/>
</dbReference>
<keyword evidence="1" id="KW-0732">Signal</keyword>